<dbReference type="Gene3D" id="1.10.510.10">
    <property type="entry name" value="Transferase(Phosphotransferase) domain 1"/>
    <property type="match status" value="1"/>
</dbReference>
<proteinExistence type="predicted"/>
<accession>A0A6C0JAI7</accession>
<dbReference type="AlphaFoldDB" id="A0A6C0JAI7"/>
<feature type="domain" description="Protein kinase" evidence="1">
    <location>
        <begin position="1"/>
        <end position="269"/>
    </location>
</feature>
<dbReference type="InterPro" id="IPR008271">
    <property type="entry name" value="Ser/Thr_kinase_AS"/>
</dbReference>
<name>A0A6C0JAI7_9ZZZZ</name>
<dbReference type="Pfam" id="PF00069">
    <property type="entry name" value="Pkinase"/>
    <property type="match status" value="1"/>
</dbReference>
<dbReference type="PROSITE" id="PS00108">
    <property type="entry name" value="PROTEIN_KINASE_ST"/>
    <property type="match status" value="1"/>
</dbReference>
<dbReference type="SUPFAM" id="SSF56112">
    <property type="entry name" value="Protein kinase-like (PK-like)"/>
    <property type="match status" value="1"/>
</dbReference>
<dbReference type="PROSITE" id="PS50011">
    <property type="entry name" value="PROTEIN_KINASE_DOM"/>
    <property type="match status" value="1"/>
</dbReference>
<organism evidence="2">
    <name type="scientific">viral metagenome</name>
    <dbReference type="NCBI Taxonomy" id="1070528"/>
    <lineage>
        <taxon>unclassified sequences</taxon>
        <taxon>metagenomes</taxon>
        <taxon>organismal metagenomes</taxon>
    </lineage>
</organism>
<evidence type="ECO:0000313" key="2">
    <source>
        <dbReference type="EMBL" id="QHU01696.1"/>
    </source>
</evidence>
<dbReference type="PANTHER" id="PTHR24347">
    <property type="entry name" value="SERINE/THREONINE-PROTEIN KINASE"/>
    <property type="match status" value="1"/>
</dbReference>
<reference evidence="2" key="1">
    <citation type="journal article" date="2020" name="Nature">
        <title>Giant virus diversity and host interactions through global metagenomics.</title>
        <authorList>
            <person name="Schulz F."/>
            <person name="Roux S."/>
            <person name="Paez-Espino D."/>
            <person name="Jungbluth S."/>
            <person name="Walsh D.A."/>
            <person name="Denef V.J."/>
            <person name="McMahon K.D."/>
            <person name="Konstantinidis K.T."/>
            <person name="Eloe-Fadrosh E.A."/>
            <person name="Kyrpides N.C."/>
            <person name="Woyke T."/>
        </authorList>
    </citation>
    <scope>NUCLEOTIDE SEQUENCE</scope>
    <source>
        <strain evidence="2">GVMAG-M-3300025874-2</strain>
    </source>
</reference>
<dbReference type="InterPro" id="IPR011009">
    <property type="entry name" value="Kinase-like_dom_sf"/>
</dbReference>
<dbReference type="GO" id="GO:0004672">
    <property type="term" value="F:protein kinase activity"/>
    <property type="evidence" value="ECO:0007669"/>
    <property type="project" value="InterPro"/>
</dbReference>
<sequence length="270" mass="32365">MNIVSNAKLLCKTNLSQLYLTPKNTIIKEVCKQINYKMEKYSLETLNYKNITPKLLSTIEDDYFIYFEMEYLKGGDLLEYILMRDYKPYFEEDNSESITQKKDFTTNNKFLLKSMTNLLIKMREESIIHLDVKPENFIFTNTNRNDLRIIDFGSSQTYNFDRQDTIRISSVIGTKFYTPPEYYWNEYIVYNSDIWSIGIIMLILETGTNIFQKNRNFELSHIENQETLDDIIDEYVIENIESNNLIKNMLKLDYRERYDYDDILTHSYLN</sequence>
<evidence type="ECO:0000259" key="1">
    <source>
        <dbReference type="PROSITE" id="PS50011"/>
    </source>
</evidence>
<dbReference type="GO" id="GO:0005524">
    <property type="term" value="F:ATP binding"/>
    <property type="evidence" value="ECO:0007669"/>
    <property type="project" value="InterPro"/>
</dbReference>
<protein>
    <recommendedName>
        <fullName evidence="1">Protein kinase domain-containing protein</fullName>
    </recommendedName>
</protein>
<dbReference type="InterPro" id="IPR000719">
    <property type="entry name" value="Prot_kinase_dom"/>
</dbReference>
<dbReference type="SMART" id="SM00220">
    <property type="entry name" value="S_TKc"/>
    <property type="match status" value="1"/>
</dbReference>
<dbReference type="EMBL" id="MN740346">
    <property type="protein sequence ID" value="QHU01696.1"/>
    <property type="molecule type" value="Genomic_DNA"/>
</dbReference>